<name>A0A315ZX14_SEDFL</name>
<dbReference type="RefSeq" id="WP_109618280.1">
    <property type="nucleotide sequence ID" value="NZ_QGDO01000003.1"/>
</dbReference>
<protein>
    <submittedName>
        <fullName evidence="2">WG repeat protein</fullName>
    </submittedName>
</protein>
<comment type="caution">
    <text evidence="2">The sequence shown here is derived from an EMBL/GenBank/DDBJ whole genome shotgun (WGS) entry which is preliminary data.</text>
</comment>
<dbReference type="OrthoDB" id="2485468at2"/>
<feature type="chain" id="PRO_5016465720" evidence="1">
    <location>
        <begin position="23"/>
        <end position="791"/>
    </location>
</feature>
<dbReference type="PANTHER" id="PTHR37841">
    <property type="entry name" value="GLR2918 PROTEIN"/>
    <property type="match status" value="1"/>
</dbReference>
<keyword evidence="1" id="KW-0732">Signal</keyword>
<dbReference type="PANTHER" id="PTHR37841:SF1">
    <property type="entry name" value="DUF3298 DOMAIN-CONTAINING PROTEIN"/>
    <property type="match status" value="1"/>
</dbReference>
<dbReference type="AlphaFoldDB" id="A0A315ZX14"/>
<keyword evidence="3" id="KW-1185">Reference proteome</keyword>
<evidence type="ECO:0000313" key="3">
    <source>
        <dbReference type="Proteomes" id="UP000245535"/>
    </source>
</evidence>
<dbReference type="Pfam" id="PF14903">
    <property type="entry name" value="WG_beta_rep"/>
    <property type="match status" value="7"/>
</dbReference>
<feature type="signal peptide" evidence="1">
    <location>
        <begin position="1"/>
        <end position="22"/>
    </location>
</feature>
<organism evidence="2 3">
    <name type="scientific">Sediminitomix flava</name>
    <dbReference type="NCBI Taxonomy" id="379075"/>
    <lineage>
        <taxon>Bacteria</taxon>
        <taxon>Pseudomonadati</taxon>
        <taxon>Bacteroidota</taxon>
        <taxon>Cytophagia</taxon>
        <taxon>Cytophagales</taxon>
        <taxon>Flammeovirgaceae</taxon>
        <taxon>Sediminitomix</taxon>
    </lineage>
</organism>
<evidence type="ECO:0000256" key="1">
    <source>
        <dbReference type="SAM" id="SignalP"/>
    </source>
</evidence>
<reference evidence="2 3" key="1">
    <citation type="submission" date="2018-03" db="EMBL/GenBank/DDBJ databases">
        <title>Genomic Encyclopedia of Archaeal and Bacterial Type Strains, Phase II (KMG-II): from individual species to whole genera.</title>
        <authorList>
            <person name="Goeker M."/>
        </authorList>
    </citation>
    <scope>NUCLEOTIDE SEQUENCE [LARGE SCALE GENOMIC DNA]</scope>
    <source>
        <strain evidence="2 3">DSM 28229</strain>
    </source>
</reference>
<dbReference type="InterPro" id="IPR032774">
    <property type="entry name" value="WG_beta_rep"/>
</dbReference>
<evidence type="ECO:0000313" key="2">
    <source>
        <dbReference type="EMBL" id="PWJ41867.1"/>
    </source>
</evidence>
<proteinExistence type="predicted"/>
<gene>
    <name evidence="2" type="ORF">BC781_103117</name>
</gene>
<dbReference type="EMBL" id="QGDO01000003">
    <property type="protein sequence ID" value="PWJ41867.1"/>
    <property type="molecule type" value="Genomic_DNA"/>
</dbReference>
<accession>A0A315ZX14</accession>
<sequence length="791" mass="91466">MRRIFISLLFCGLSLITAKVFAQGKLVPKFSEAEEKYGYVYEYDTSEFKIAPQFISAYPFIENYGRVQTEAGFFLINSKGNPINEEPFEQIGWSDDEANALYSYFYFNHIGFKKDGKWGLINKEGEIIVKPSYDSIHYFIRKLAPVAQYDSLTKKYNFGAINLTGKEIIPFIYNSIRPIYGSSNVLVEKSIGNQYFYGVLTQNGKEVLGCSYPKIESLKNGLYAVKSQNGLWGIFNEKGKQLQKFEFEKINSPNNFGHILAQKDGLWGIFNKDISINQPFIHKSISITDSSYFYQKATQFEIINNEGQIQYTLHADSIINIYPNLYRYHINEKVGVWNSKDNQIIFQGYDWIDTYWSHGHSLVKKGENKGIINQDGKIILQPIFKDIFLEKNNIYRVCYFDGTFDLYDFQGQNLTNHKYSIISSLSSELFLAKKGTRFGYLDTNLKVTIPFIYKNAEPFIGKHAVAKRDDYYGVINKQQDWIISPVVDYMQSISEDLYLIRDQGIWETLDINGIELFRSNGETYKIREDGSVLLKYANQYGLLNDKGEFCLPVVYDKISLIKEDETVSMSRDGVDYFMNIYESKIPLPGCYDFADRIDTHHEQYAVIQKGDFFGFVDYLGRLRISLRYDDAKHFSEGIAPVKINHRWGYLNKEDRFEIQPNWEEASSFSNGTAIVKLNGKFGVIKRDGSLLIPYKYDKIKASPKGNWLIEKAGKVGILSYTGDQSIYEKYDDIIDLGNGYIFSILDGKYGLDKIDGYSILFPTKDELRYNFYDNTYQIVTYYNKEEVKISN</sequence>
<dbReference type="Proteomes" id="UP000245535">
    <property type="component" value="Unassembled WGS sequence"/>
</dbReference>